<reference evidence="1 2" key="1">
    <citation type="submission" date="2023-09" db="EMBL/GenBank/DDBJ databases">
        <authorList>
            <person name="Rey-Velasco X."/>
        </authorList>
    </citation>
    <scope>NUCLEOTIDE SEQUENCE [LARGE SCALE GENOMIC DNA]</scope>
    <source>
        <strain evidence="1 2">P385</strain>
    </source>
</reference>
<dbReference type="RefSeq" id="WP_311656677.1">
    <property type="nucleotide sequence ID" value="NZ_JAVRHY010000001.1"/>
</dbReference>
<proteinExistence type="predicted"/>
<organism evidence="1 2">
    <name type="scientific">Spectribacter acetivorans</name>
    <dbReference type="NCBI Taxonomy" id="3075603"/>
    <lineage>
        <taxon>Bacteria</taxon>
        <taxon>Pseudomonadati</taxon>
        <taxon>Pseudomonadota</taxon>
        <taxon>Gammaproteobacteria</taxon>
        <taxon>Salinisphaerales</taxon>
        <taxon>Salinisphaeraceae</taxon>
        <taxon>Spectribacter</taxon>
    </lineage>
</organism>
<sequence length="140" mass="14483">MGVGKPMAVVSAATLLLALWSLRAGSMMGGEGPPPCDSQACFVDAVAACESGAAYMTRSAAGATAQYQVEGATEDGRCRLALIYITHPEPAWREKPLFFAVDPGGDVGAQLKQAVEGCLTGDADSEFRCDGPLLDVTGDR</sequence>
<dbReference type="EMBL" id="JAVRHY010000001">
    <property type="protein sequence ID" value="MDT0617083.1"/>
    <property type="molecule type" value="Genomic_DNA"/>
</dbReference>
<keyword evidence="2" id="KW-1185">Reference proteome</keyword>
<evidence type="ECO:0000313" key="1">
    <source>
        <dbReference type="EMBL" id="MDT0617083.1"/>
    </source>
</evidence>
<evidence type="ECO:0000313" key="2">
    <source>
        <dbReference type="Proteomes" id="UP001259982"/>
    </source>
</evidence>
<gene>
    <name evidence="1" type="ORF">RM531_01205</name>
</gene>
<comment type="caution">
    <text evidence="1">The sequence shown here is derived from an EMBL/GenBank/DDBJ whole genome shotgun (WGS) entry which is preliminary data.</text>
</comment>
<dbReference type="Proteomes" id="UP001259982">
    <property type="component" value="Unassembled WGS sequence"/>
</dbReference>
<name>A0ABU3B702_9GAMM</name>
<protein>
    <submittedName>
        <fullName evidence="1">Uncharacterized protein</fullName>
    </submittedName>
</protein>
<accession>A0ABU3B702</accession>